<comment type="caution">
    <text evidence="2">The sequence shown here is derived from an EMBL/GenBank/DDBJ whole genome shotgun (WGS) entry which is preliminary data.</text>
</comment>
<evidence type="ECO:0000313" key="2">
    <source>
        <dbReference type="EMBL" id="MEU2265485.1"/>
    </source>
</evidence>
<dbReference type="Proteomes" id="UP001550603">
    <property type="component" value="Unassembled WGS sequence"/>
</dbReference>
<gene>
    <name evidence="2" type="ORF">ABZ568_03370</name>
</gene>
<accession>A0ABV2XNB0</accession>
<keyword evidence="3" id="KW-1185">Reference proteome</keyword>
<proteinExistence type="predicted"/>
<keyword evidence="1" id="KW-0812">Transmembrane</keyword>
<name>A0ABV2XNB0_9ACTN</name>
<keyword evidence="1" id="KW-1133">Transmembrane helix</keyword>
<sequence length="46" mass="4824">MRSPGARRGGTAGTSIAFSMSVAVILNSSGYAWRVVRRAGSVVRQV</sequence>
<dbReference type="RefSeq" id="WP_359785293.1">
    <property type="nucleotide sequence ID" value="NZ_JBEYBN010000003.1"/>
</dbReference>
<protein>
    <submittedName>
        <fullName evidence="2">Uncharacterized protein</fullName>
    </submittedName>
</protein>
<feature type="transmembrane region" description="Helical" evidence="1">
    <location>
        <begin position="12"/>
        <end position="33"/>
    </location>
</feature>
<organism evidence="2 3">
    <name type="scientific">Streptomyces olindensis</name>
    <dbReference type="NCBI Taxonomy" id="358823"/>
    <lineage>
        <taxon>Bacteria</taxon>
        <taxon>Bacillati</taxon>
        <taxon>Actinomycetota</taxon>
        <taxon>Actinomycetes</taxon>
        <taxon>Kitasatosporales</taxon>
        <taxon>Streptomycetaceae</taxon>
        <taxon>Streptomyces</taxon>
    </lineage>
</organism>
<evidence type="ECO:0000313" key="3">
    <source>
        <dbReference type="Proteomes" id="UP001550603"/>
    </source>
</evidence>
<keyword evidence="1" id="KW-0472">Membrane</keyword>
<evidence type="ECO:0000256" key="1">
    <source>
        <dbReference type="SAM" id="Phobius"/>
    </source>
</evidence>
<reference evidence="2 3" key="1">
    <citation type="submission" date="2024-06" db="EMBL/GenBank/DDBJ databases">
        <title>The Natural Products Discovery Center: Release of the First 8490 Sequenced Strains for Exploring Actinobacteria Biosynthetic Diversity.</title>
        <authorList>
            <person name="Kalkreuter E."/>
            <person name="Kautsar S.A."/>
            <person name="Yang D."/>
            <person name="Bader C.D."/>
            <person name="Teijaro C.N."/>
            <person name="Fluegel L."/>
            <person name="Davis C.M."/>
            <person name="Simpson J.R."/>
            <person name="Lauterbach L."/>
            <person name="Steele A.D."/>
            <person name="Gui C."/>
            <person name="Meng S."/>
            <person name="Li G."/>
            <person name="Viehrig K."/>
            <person name="Ye F."/>
            <person name="Su P."/>
            <person name="Kiefer A.F."/>
            <person name="Nichols A."/>
            <person name="Cepeda A.J."/>
            <person name="Yan W."/>
            <person name="Fan B."/>
            <person name="Jiang Y."/>
            <person name="Adhikari A."/>
            <person name="Zheng C.-J."/>
            <person name="Schuster L."/>
            <person name="Cowan T.M."/>
            <person name="Smanski M.J."/>
            <person name="Chevrette M.G."/>
            <person name="De Carvalho L.P.S."/>
            <person name="Shen B."/>
        </authorList>
    </citation>
    <scope>NUCLEOTIDE SEQUENCE [LARGE SCALE GENOMIC DNA]</scope>
    <source>
        <strain evidence="2 3">NPDC019583</strain>
    </source>
</reference>
<dbReference type="EMBL" id="JBEYBN010000003">
    <property type="protein sequence ID" value="MEU2265485.1"/>
    <property type="molecule type" value="Genomic_DNA"/>
</dbReference>